<protein>
    <submittedName>
        <fullName evidence="1">Uncharacterized protein</fullName>
    </submittedName>
</protein>
<gene>
    <name evidence="1" type="ORF">INF26_03020</name>
</gene>
<keyword evidence="2" id="KW-1185">Reference proteome</keyword>
<dbReference type="Proteomes" id="UP001194273">
    <property type="component" value="Unassembled WGS sequence"/>
</dbReference>
<reference evidence="1 2" key="1">
    <citation type="submission" date="2020-10" db="EMBL/GenBank/DDBJ databases">
        <title>ChiBAC.</title>
        <authorList>
            <person name="Zenner C."/>
            <person name="Hitch T.C.A."/>
            <person name="Clavel T."/>
        </authorList>
    </citation>
    <scope>NUCLEOTIDE SEQUENCE [LARGE SCALE GENOMIC DNA]</scope>
    <source>
        <strain evidence="1 2">DSM 107455</strain>
    </source>
</reference>
<name>A0ABR9QRW8_9ACTN</name>
<sequence>MSAEYMHVGIPVLNKKPNMVYNEWGGFWVNESVDEYDYKIEYLKFEEGTRFPEILSKQPHVAYRVDDIEPYMMDADRTIFGPERVGDNVRLAFVIKDDAIIELYEEK</sequence>
<accession>A0ABR9QRW8</accession>
<evidence type="ECO:0000313" key="1">
    <source>
        <dbReference type="EMBL" id="MBE5023825.1"/>
    </source>
</evidence>
<comment type="caution">
    <text evidence="1">The sequence shown here is derived from an EMBL/GenBank/DDBJ whole genome shotgun (WGS) entry which is preliminary data.</text>
</comment>
<evidence type="ECO:0000313" key="2">
    <source>
        <dbReference type="Proteomes" id="UP001194273"/>
    </source>
</evidence>
<organism evidence="1 2">
    <name type="scientific">Thermophilibacter gallinarum</name>
    <dbReference type="NCBI Taxonomy" id="2779357"/>
    <lineage>
        <taxon>Bacteria</taxon>
        <taxon>Bacillati</taxon>
        <taxon>Actinomycetota</taxon>
        <taxon>Coriobacteriia</taxon>
        <taxon>Coriobacteriales</taxon>
        <taxon>Atopobiaceae</taxon>
        <taxon>Thermophilibacter</taxon>
    </lineage>
</organism>
<dbReference type="EMBL" id="JADCJZ010000001">
    <property type="protein sequence ID" value="MBE5023825.1"/>
    <property type="molecule type" value="Genomic_DNA"/>
</dbReference>
<proteinExistence type="predicted"/>
<dbReference type="RefSeq" id="WP_193529236.1">
    <property type="nucleotide sequence ID" value="NZ_JADCJZ010000001.1"/>
</dbReference>